<dbReference type="Proteomes" id="UP000054251">
    <property type="component" value="Unassembled WGS sequence"/>
</dbReference>
<dbReference type="EMBL" id="LMYN01000122">
    <property type="protein sequence ID" value="KRZ99761.1"/>
    <property type="molecule type" value="Genomic_DNA"/>
</dbReference>
<accession>A0A0V1PUA7</accession>
<name>A0A0V1PUA7_9ASCO</name>
<evidence type="ECO:0000313" key="1">
    <source>
        <dbReference type="EMBL" id="KRZ99761.1"/>
    </source>
</evidence>
<sequence length="249" mass="28809">MPKVCTKHPLLSNPIKWLKNNKYHSAEFYSTSYYDTDSINSNPFAQALTDTKMDGSRIRYPKGQMVQLVVDEYSEVTSIDAARLSESKKYFLVPLINKPEQNSVLYPSHYILKNQHYIDYIVKTNQWRKYVPQKFRFKNDKALGAKVNILPDIAKIIPHVYEQNIIRLMSETRNLEPYKGLSKESGLVLSFSKTSNEPAISFHNSLPIVNMKRIISKNEINLQNEESFIPFDGNSDLCFNIFSLASYYS</sequence>
<gene>
    <name evidence="1" type="ORF">AC631_04491</name>
</gene>
<organism evidence="1 2">
    <name type="scientific">Debaryomyces fabryi</name>
    <dbReference type="NCBI Taxonomy" id="58627"/>
    <lineage>
        <taxon>Eukaryota</taxon>
        <taxon>Fungi</taxon>
        <taxon>Dikarya</taxon>
        <taxon>Ascomycota</taxon>
        <taxon>Saccharomycotina</taxon>
        <taxon>Pichiomycetes</taxon>
        <taxon>Debaryomycetaceae</taxon>
        <taxon>Debaryomyces</taxon>
    </lineage>
</organism>
<evidence type="ECO:0008006" key="3">
    <source>
        <dbReference type="Google" id="ProtNLM"/>
    </source>
</evidence>
<evidence type="ECO:0000313" key="2">
    <source>
        <dbReference type="Proteomes" id="UP000054251"/>
    </source>
</evidence>
<protein>
    <recommendedName>
        <fullName evidence="3">Required for respiratory growth protein 8, mitochondrial</fullName>
    </recommendedName>
</protein>
<comment type="caution">
    <text evidence="1">The sequence shown here is derived from an EMBL/GenBank/DDBJ whole genome shotgun (WGS) entry which is preliminary data.</text>
</comment>
<dbReference type="GeneID" id="26841500"/>
<dbReference type="RefSeq" id="XP_015465864.1">
    <property type="nucleotide sequence ID" value="XM_015613320.1"/>
</dbReference>
<proteinExistence type="predicted"/>
<reference evidence="1 2" key="1">
    <citation type="submission" date="2015-11" db="EMBL/GenBank/DDBJ databases">
        <title>The genome of Debaryomyces fabryi.</title>
        <authorList>
            <person name="Tafer H."/>
            <person name="Lopandic K."/>
        </authorList>
    </citation>
    <scope>NUCLEOTIDE SEQUENCE [LARGE SCALE GENOMIC DNA]</scope>
    <source>
        <strain evidence="1 2">CBS 789</strain>
    </source>
</reference>
<dbReference type="OrthoDB" id="4015782at2759"/>
<keyword evidence="2" id="KW-1185">Reference proteome</keyword>
<dbReference type="AlphaFoldDB" id="A0A0V1PUA7"/>